<keyword evidence="1" id="KW-0808">Transferase</keyword>
<accession>A0AAW5HVC1</accession>
<dbReference type="Proteomes" id="UP001205920">
    <property type="component" value="Unassembled WGS sequence"/>
</dbReference>
<proteinExistence type="predicted"/>
<gene>
    <name evidence="1" type="ORF">JMN37_10960</name>
</gene>
<protein>
    <submittedName>
        <fullName evidence="1">Nucleotidyl transferase AbiEii/AbiGii toxin family protein</fullName>
    </submittedName>
</protein>
<dbReference type="Pfam" id="PF08843">
    <property type="entry name" value="AbiEii"/>
    <property type="match status" value="1"/>
</dbReference>
<dbReference type="GO" id="GO:0016740">
    <property type="term" value="F:transferase activity"/>
    <property type="evidence" value="ECO:0007669"/>
    <property type="project" value="UniProtKB-KW"/>
</dbReference>
<evidence type="ECO:0000313" key="1">
    <source>
        <dbReference type="EMBL" id="MCO6395479.1"/>
    </source>
</evidence>
<sequence length="275" mass="31075">MSRPVNIVSLRQKIRNIENDQAREAQRENVMALVVVAQMLPQGVVKGGSAMAVRYGSGARATKDLDAARQQDEDHFLDELEDKLEAGWQGFTGRVKQVKKPSPAGVPPQYVMTPFDIKLQYEGKDWKTVRFEVAHNELHVADSVDRQISDELSSLFMDLGFDAPDPVPVMKPEHQIAQKIHAATFPDSQRAHDLVDLQILVANEDIDYSKAKELCEQTFKYRGDHSWPSEFVRGEGWDDVYRAAVENMTLPGVEILGLEDAIRWSNDLVKRIDFS</sequence>
<organism evidence="1 2">
    <name type="scientific">Corynebacterium lipophilum</name>
    <dbReference type="NCBI Taxonomy" id="2804918"/>
    <lineage>
        <taxon>Bacteria</taxon>
        <taxon>Bacillati</taxon>
        <taxon>Actinomycetota</taxon>
        <taxon>Actinomycetes</taxon>
        <taxon>Mycobacteriales</taxon>
        <taxon>Corynebacteriaceae</taxon>
        <taxon>Corynebacterium</taxon>
    </lineage>
</organism>
<comment type="caution">
    <text evidence="1">The sequence shown here is derived from an EMBL/GenBank/DDBJ whole genome shotgun (WGS) entry which is preliminary data.</text>
</comment>
<reference evidence="1 2" key="1">
    <citation type="submission" date="2021-01" db="EMBL/GenBank/DDBJ databases">
        <title>Identification and Characterization of Corynebacterium sp.</title>
        <authorList>
            <person name="Luo Q."/>
            <person name="Qu P."/>
            <person name="Chen Q."/>
        </authorList>
    </citation>
    <scope>NUCLEOTIDE SEQUENCE [LARGE SCALE GENOMIC DNA]</scope>
    <source>
        <strain evidence="1 2">MC-18</strain>
    </source>
</reference>
<dbReference type="RefSeq" id="WP_252932176.1">
    <property type="nucleotide sequence ID" value="NZ_JAEUWV010000032.1"/>
</dbReference>
<name>A0AAW5HVC1_9CORY</name>
<keyword evidence="2" id="KW-1185">Reference proteome</keyword>
<evidence type="ECO:0000313" key="2">
    <source>
        <dbReference type="Proteomes" id="UP001205920"/>
    </source>
</evidence>
<dbReference type="EMBL" id="JAEUWV010000032">
    <property type="protein sequence ID" value="MCO6395479.1"/>
    <property type="molecule type" value="Genomic_DNA"/>
</dbReference>
<dbReference type="AlphaFoldDB" id="A0AAW5HVC1"/>
<dbReference type="InterPro" id="IPR014942">
    <property type="entry name" value="AbiEii"/>
</dbReference>